<organism evidence="1 2">
    <name type="scientific">Pseudomonas chlororaphis</name>
    <dbReference type="NCBI Taxonomy" id="587753"/>
    <lineage>
        <taxon>Bacteria</taxon>
        <taxon>Pseudomonadati</taxon>
        <taxon>Pseudomonadota</taxon>
        <taxon>Gammaproteobacteria</taxon>
        <taxon>Pseudomonadales</taxon>
        <taxon>Pseudomonadaceae</taxon>
        <taxon>Pseudomonas</taxon>
    </lineage>
</organism>
<dbReference type="EMBL" id="CP011110">
    <property type="protein sequence ID" value="AKA22714.1"/>
    <property type="molecule type" value="Genomic_DNA"/>
</dbReference>
<dbReference type="KEGG" id="pcz:PCL1606_12590"/>
<dbReference type="NCBIfam" id="TIGR02565">
    <property type="entry name" value="cas_Csy2"/>
    <property type="match status" value="1"/>
</dbReference>
<dbReference type="Pfam" id="PF09614">
    <property type="entry name" value="Cas_Csy2"/>
    <property type="match status" value="1"/>
</dbReference>
<dbReference type="RefSeq" id="WP_045881454.1">
    <property type="nucleotide sequence ID" value="NZ_CP011110.1"/>
</dbReference>
<reference evidence="1 2" key="1">
    <citation type="journal article" date="2015" name="Mol. Plant Microbe Interact.">
        <title>Comparative Genomic Analysis of Pseudomonas chlororaphis PCL1606 Reveals New Insight into Antifungal Compounds Involved in Biocontrol.</title>
        <authorList>
            <person name="Calderon C.E."/>
            <person name="Ramos C."/>
            <person name="de Vicente A."/>
            <person name="Cazorla F.M."/>
        </authorList>
    </citation>
    <scope>NUCLEOTIDE SEQUENCE [LARGE SCALE GENOMIC DNA]</scope>
    <source>
        <strain evidence="1 2">PCL1606</strain>
    </source>
</reference>
<dbReference type="PATRIC" id="fig|587753.10.peg.1251"/>
<accession>A0A0D5XVK5</accession>
<sequence length="328" mass="36500">MTDCPAFEHLLIIPRLRVQNANALSSPLTHGFPSMTAFLGLMWALERKTSAAGLDLQFNAIGVVVHRHQEQITADGFINTLRLTRNPINRDGSTAAIVEEGRIHLEISLVLAVQSEALNTDPGTGDELARQVRDLLLQMRIAGGSVIPSTATPGRQRPYLLPLTGDESARHELFNRAKLRLLPGFVLVDRQDLLEQRHQALQATTSEATKLDAWLSLSRINWNYSPDAEDGANKGNWTHDRESLGWIVPIPVGYGALGEVLEPGSVSNARDGHTAFRFVESLYGIGQWISPHRLQSPQQLLWYADSQPEQGLYRCRNDYRPTALYDLD</sequence>
<gene>
    <name evidence="1" type="ORF">PCL1606_12590</name>
</gene>
<evidence type="ECO:0008006" key="3">
    <source>
        <dbReference type="Google" id="ProtNLM"/>
    </source>
</evidence>
<evidence type="ECO:0000313" key="1">
    <source>
        <dbReference type="EMBL" id="AKA22714.1"/>
    </source>
</evidence>
<evidence type="ECO:0000313" key="2">
    <source>
        <dbReference type="Proteomes" id="UP000032748"/>
    </source>
</evidence>
<name>A0A0D5XVK5_9PSED</name>
<dbReference type="AlphaFoldDB" id="A0A0D5XVK5"/>
<proteinExistence type="predicted"/>
<dbReference type="CDD" id="cd09736">
    <property type="entry name" value="Csy2_I-F"/>
    <property type="match status" value="1"/>
</dbReference>
<protein>
    <recommendedName>
        <fullName evidence="3">Type I-F CRISPR-associated protein Csy2</fullName>
    </recommendedName>
</protein>
<dbReference type="InterPro" id="IPR013398">
    <property type="entry name" value="CRISPR-assoc_prot_Csy2"/>
</dbReference>
<dbReference type="Proteomes" id="UP000032748">
    <property type="component" value="Chromosome"/>
</dbReference>
<dbReference type="OrthoDB" id="1550641at2"/>